<organism evidence="1 2">
    <name type="scientific">Tritrichomonas foetus</name>
    <dbReference type="NCBI Taxonomy" id="1144522"/>
    <lineage>
        <taxon>Eukaryota</taxon>
        <taxon>Metamonada</taxon>
        <taxon>Parabasalia</taxon>
        <taxon>Tritrichomonadida</taxon>
        <taxon>Tritrichomonadidae</taxon>
        <taxon>Tritrichomonas</taxon>
    </lineage>
</organism>
<gene>
    <name evidence="1" type="ORF">TRFO_07473</name>
</gene>
<dbReference type="EMBL" id="MLAK01000904">
    <property type="protein sequence ID" value="OHT01587.1"/>
    <property type="molecule type" value="Genomic_DNA"/>
</dbReference>
<comment type="caution">
    <text evidence="1">The sequence shown here is derived from an EMBL/GenBank/DDBJ whole genome shotgun (WGS) entry which is preliminary data.</text>
</comment>
<evidence type="ECO:0000313" key="1">
    <source>
        <dbReference type="EMBL" id="OHT01587.1"/>
    </source>
</evidence>
<dbReference type="VEuPathDB" id="TrichDB:TRFO_07473"/>
<dbReference type="AlphaFoldDB" id="A0A1J4JRD5"/>
<dbReference type="Proteomes" id="UP000179807">
    <property type="component" value="Unassembled WGS sequence"/>
</dbReference>
<reference evidence="1" key="1">
    <citation type="submission" date="2016-10" db="EMBL/GenBank/DDBJ databases">
        <authorList>
            <person name="Benchimol M."/>
            <person name="Almeida L.G."/>
            <person name="Vasconcelos A.T."/>
            <person name="Perreira-Neves A."/>
            <person name="Rosa I.A."/>
            <person name="Tasca T."/>
            <person name="Bogo M.R."/>
            <person name="de Souza W."/>
        </authorList>
    </citation>
    <scope>NUCLEOTIDE SEQUENCE [LARGE SCALE GENOMIC DNA]</scope>
    <source>
        <strain evidence="1">K</strain>
    </source>
</reference>
<dbReference type="GeneID" id="94828407"/>
<dbReference type="RefSeq" id="XP_068354723.1">
    <property type="nucleotide sequence ID" value="XM_068493703.1"/>
</dbReference>
<proteinExistence type="predicted"/>
<evidence type="ECO:0000313" key="2">
    <source>
        <dbReference type="Proteomes" id="UP000179807"/>
    </source>
</evidence>
<name>A0A1J4JRD5_9EUKA</name>
<keyword evidence="2" id="KW-1185">Reference proteome</keyword>
<accession>A0A1J4JRD5</accession>
<sequence length="85" mass="9163">MAASSQGSLAFSIISLDTSLFLSNISACGGSKMFDLLFGSKLEDDEDEEDEILDFDVCFVCEGDDSNSHCVCSVGIVLRRVSIKE</sequence>
<protein>
    <submittedName>
        <fullName evidence="1">Uncharacterized protein</fullName>
    </submittedName>
</protein>